<accession>A0A5U9VT08</accession>
<reference evidence="2" key="1">
    <citation type="submission" date="2018-06" db="EMBL/GenBank/DDBJ databases">
        <authorList>
            <person name="Ashton P.M."/>
            <person name="Dallman T."/>
            <person name="Nair S."/>
            <person name="De Pinna E."/>
            <person name="Peters T."/>
            <person name="Grant K."/>
        </authorList>
    </citation>
    <scope>NUCLEOTIDE SEQUENCE [LARGE SCALE GENOMIC DNA]</scope>
    <source>
        <strain evidence="2">160804</strain>
    </source>
</reference>
<comment type="caution">
    <text evidence="2">The sequence shown here is derived from an EMBL/GenBank/DDBJ whole genome shotgun (WGS) entry which is preliminary data.</text>
</comment>
<dbReference type="GO" id="GO:0007155">
    <property type="term" value="P:cell adhesion"/>
    <property type="evidence" value="ECO:0007669"/>
    <property type="project" value="InterPro"/>
</dbReference>
<dbReference type="InterPro" id="IPR008966">
    <property type="entry name" value="Adhesion_dom_sf"/>
</dbReference>
<protein>
    <submittedName>
        <fullName evidence="2">Adhesion protein</fullName>
    </submittedName>
</protein>
<feature type="signal peptide" evidence="1">
    <location>
        <begin position="1"/>
        <end position="28"/>
    </location>
</feature>
<sequence>MIKRLLNIKLLILSGAFMFLTVSGSVRAAIEWSYCDANGNVSLQNINIKGGGFNTGDELQSVTVPISYTCDTSYKSYGPDYRTTLNLYNLGNLVNTFKDNGLGMDIIIQEGSLTPVTFTWKEIQAGFSGWSSSKEFGQRMEMNKTYNLSGMITFRIFVYQMLKWNFININIPANTFSILPYNPSGVAPPNVPFKKLDMSAFNLRFIPDNSGKVIVSPSVLRMGRFYTEYKDTMVAREMPFTVTAQQNIGTQAPFVAPLAIEFQTNGLTLADADSSVTLKNTQGEYNGFRLSVVDKAGSPVKFNMKTDMGNISLDNTSGGKIINQYKAKVEAIPGADIRTGDFSAAMTIIVTYM</sequence>
<name>A0A5U9VT08_SALNE</name>
<dbReference type="Proteomes" id="UP000839885">
    <property type="component" value="Unassembled WGS sequence"/>
</dbReference>
<feature type="chain" id="PRO_5025021481" evidence="1">
    <location>
        <begin position="29"/>
        <end position="353"/>
    </location>
</feature>
<dbReference type="SUPFAM" id="SSF49401">
    <property type="entry name" value="Bacterial adhesins"/>
    <property type="match status" value="1"/>
</dbReference>
<proteinExistence type="predicted"/>
<keyword evidence="1" id="KW-0732">Signal</keyword>
<dbReference type="GO" id="GO:0009289">
    <property type="term" value="C:pilus"/>
    <property type="evidence" value="ECO:0007669"/>
    <property type="project" value="InterPro"/>
</dbReference>
<organism evidence="2">
    <name type="scientific">Salmonella newport</name>
    <dbReference type="NCBI Taxonomy" id="108619"/>
    <lineage>
        <taxon>Bacteria</taxon>
        <taxon>Pseudomonadati</taxon>
        <taxon>Pseudomonadota</taxon>
        <taxon>Gammaproteobacteria</taxon>
        <taxon>Enterobacterales</taxon>
        <taxon>Enterobacteriaceae</taxon>
        <taxon>Salmonella</taxon>
    </lineage>
</organism>
<dbReference type="Gene3D" id="2.60.40.1090">
    <property type="entry name" value="Fimbrial-type adhesion domain"/>
    <property type="match status" value="1"/>
</dbReference>
<dbReference type="EMBL" id="AAGVNP010000206">
    <property type="protein sequence ID" value="EBS4548892.1"/>
    <property type="molecule type" value="Genomic_DNA"/>
</dbReference>
<evidence type="ECO:0000313" key="2">
    <source>
        <dbReference type="EMBL" id="EBS4548892.1"/>
    </source>
</evidence>
<gene>
    <name evidence="2" type="ORF">DQK32_23965</name>
</gene>
<evidence type="ECO:0000256" key="1">
    <source>
        <dbReference type="SAM" id="SignalP"/>
    </source>
</evidence>
<dbReference type="AlphaFoldDB" id="A0A5U9VT08"/>
<dbReference type="InterPro" id="IPR036937">
    <property type="entry name" value="Adhesion_dom_fimbrial_sf"/>
</dbReference>